<dbReference type="GO" id="GO:0022857">
    <property type="term" value="F:transmembrane transporter activity"/>
    <property type="evidence" value="ECO:0007669"/>
    <property type="project" value="InterPro"/>
</dbReference>
<feature type="transmembrane region" description="Helical" evidence="5">
    <location>
        <begin position="243"/>
        <end position="260"/>
    </location>
</feature>
<dbReference type="STRING" id="298654.FraEuI1c_1135"/>
<reference evidence="7 8" key="1">
    <citation type="submission" date="2010-10" db="EMBL/GenBank/DDBJ databases">
        <title>Complete sequence of Frankia sp. EuI1c.</title>
        <authorList>
            <consortium name="US DOE Joint Genome Institute"/>
            <person name="Lucas S."/>
            <person name="Copeland A."/>
            <person name="Lapidus A."/>
            <person name="Cheng J.-F."/>
            <person name="Bruce D."/>
            <person name="Goodwin L."/>
            <person name="Pitluck S."/>
            <person name="Chertkov O."/>
            <person name="Detter J.C."/>
            <person name="Han C."/>
            <person name="Tapia R."/>
            <person name="Land M."/>
            <person name="Hauser L."/>
            <person name="Jeffries C."/>
            <person name="Kyrpides N."/>
            <person name="Ivanova N."/>
            <person name="Mikhailova N."/>
            <person name="Beauchemin N."/>
            <person name="Sen A."/>
            <person name="Sur S.A."/>
            <person name="Gtari M."/>
            <person name="Wall L."/>
            <person name="Tisa L."/>
            <person name="Woyke T."/>
        </authorList>
    </citation>
    <scope>NUCLEOTIDE SEQUENCE [LARGE SCALE GENOMIC DNA]</scope>
    <source>
        <strain evidence="8">DSM 45817 / CECT 9037 / EuI1c</strain>
    </source>
</reference>
<dbReference type="RefSeq" id="WP_013422329.1">
    <property type="nucleotide sequence ID" value="NC_014666.1"/>
</dbReference>
<dbReference type="Gene3D" id="1.20.1250.20">
    <property type="entry name" value="MFS general substrate transporter like domains"/>
    <property type="match status" value="1"/>
</dbReference>
<dbReference type="AlphaFoldDB" id="E3J130"/>
<organism evidence="7 8">
    <name type="scientific">Pseudofrankia inefficax (strain DSM 45817 / CECT 9037 / DDB 130130 / EuI1c)</name>
    <name type="common">Frankia inefficax</name>
    <dbReference type="NCBI Taxonomy" id="298654"/>
    <lineage>
        <taxon>Bacteria</taxon>
        <taxon>Bacillati</taxon>
        <taxon>Actinomycetota</taxon>
        <taxon>Actinomycetes</taxon>
        <taxon>Frankiales</taxon>
        <taxon>Frankiaceae</taxon>
        <taxon>Pseudofrankia</taxon>
    </lineage>
</organism>
<feature type="transmembrane region" description="Helical" evidence="5">
    <location>
        <begin position="362"/>
        <end position="383"/>
    </location>
</feature>
<feature type="transmembrane region" description="Helical" evidence="5">
    <location>
        <begin position="395"/>
        <end position="415"/>
    </location>
</feature>
<dbReference type="InParanoid" id="E3J130"/>
<evidence type="ECO:0000256" key="5">
    <source>
        <dbReference type="SAM" id="Phobius"/>
    </source>
</evidence>
<dbReference type="PANTHER" id="PTHR23501:SF154">
    <property type="entry name" value="MULTIDRUG-EFFLUX TRANSPORTER RV1634-RELATED"/>
    <property type="match status" value="1"/>
</dbReference>
<dbReference type="InterPro" id="IPR020846">
    <property type="entry name" value="MFS_dom"/>
</dbReference>
<feature type="transmembrane region" description="Helical" evidence="5">
    <location>
        <begin position="58"/>
        <end position="78"/>
    </location>
</feature>
<protein>
    <submittedName>
        <fullName evidence="7">Major facilitator superfamily MFS_1</fullName>
    </submittedName>
</protein>
<evidence type="ECO:0000256" key="1">
    <source>
        <dbReference type="ARBA" id="ARBA00004651"/>
    </source>
</evidence>
<gene>
    <name evidence="7" type="ordered locus">FraEuI1c_1135</name>
</gene>
<feature type="transmembrane region" description="Helical" evidence="5">
    <location>
        <begin position="175"/>
        <end position="196"/>
    </location>
</feature>
<keyword evidence="3 5" id="KW-1133">Transmembrane helix</keyword>
<dbReference type="PANTHER" id="PTHR23501">
    <property type="entry name" value="MAJOR FACILITATOR SUPERFAMILY"/>
    <property type="match status" value="1"/>
</dbReference>
<comment type="subcellular location">
    <subcellularLocation>
        <location evidence="1">Cell membrane</location>
        <topology evidence="1">Multi-pass membrane protein</topology>
    </subcellularLocation>
</comment>
<feature type="transmembrane region" description="Helical" evidence="5">
    <location>
        <begin position="436"/>
        <end position="455"/>
    </location>
</feature>
<dbReference type="EMBL" id="CP002299">
    <property type="protein sequence ID" value="ADP79208.1"/>
    <property type="molecule type" value="Genomic_DNA"/>
</dbReference>
<evidence type="ECO:0000256" key="4">
    <source>
        <dbReference type="ARBA" id="ARBA00023136"/>
    </source>
</evidence>
<dbReference type="GO" id="GO:0005886">
    <property type="term" value="C:plasma membrane"/>
    <property type="evidence" value="ECO:0007669"/>
    <property type="project" value="UniProtKB-SubCell"/>
</dbReference>
<feature type="transmembrane region" description="Helical" evidence="5">
    <location>
        <begin position="266"/>
        <end position="283"/>
    </location>
</feature>
<dbReference type="SUPFAM" id="SSF103473">
    <property type="entry name" value="MFS general substrate transporter"/>
    <property type="match status" value="1"/>
</dbReference>
<feature type="transmembrane region" description="Helical" evidence="5">
    <location>
        <begin position="21"/>
        <end position="46"/>
    </location>
</feature>
<dbReference type="Gene3D" id="1.20.1720.10">
    <property type="entry name" value="Multidrug resistance protein D"/>
    <property type="match status" value="1"/>
</dbReference>
<evidence type="ECO:0000256" key="3">
    <source>
        <dbReference type="ARBA" id="ARBA00022989"/>
    </source>
</evidence>
<dbReference type="Pfam" id="PF07690">
    <property type="entry name" value="MFS_1"/>
    <property type="match status" value="1"/>
</dbReference>
<dbReference type="Proteomes" id="UP000002484">
    <property type="component" value="Chromosome"/>
</dbReference>
<evidence type="ECO:0000313" key="8">
    <source>
        <dbReference type="Proteomes" id="UP000002484"/>
    </source>
</evidence>
<keyword evidence="8" id="KW-1185">Reference proteome</keyword>
<feature type="transmembrane region" description="Helical" evidence="5">
    <location>
        <begin position="332"/>
        <end position="350"/>
    </location>
</feature>
<dbReference type="OrthoDB" id="9778875at2"/>
<proteinExistence type="predicted"/>
<feature type="transmembrane region" description="Helical" evidence="5">
    <location>
        <begin position="467"/>
        <end position="491"/>
    </location>
</feature>
<dbReference type="HOGENOM" id="CLU_000960_2_6_11"/>
<name>E3J130_PSEI1</name>
<dbReference type="PROSITE" id="PS50850">
    <property type="entry name" value="MFS"/>
    <property type="match status" value="1"/>
</dbReference>
<feature type="transmembrane region" description="Helical" evidence="5">
    <location>
        <begin position="119"/>
        <end position="136"/>
    </location>
</feature>
<keyword evidence="4 5" id="KW-0472">Membrane</keyword>
<evidence type="ECO:0000256" key="2">
    <source>
        <dbReference type="ARBA" id="ARBA00022692"/>
    </source>
</evidence>
<evidence type="ECO:0000313" key="7">
    <source>
        <dbReference type="EMBL" id="ADP79208.1"/>
    </source>
</evidence>
<sequence length="512" mass="50741">MTALADRPRTAPPARIWGPELRILSIGLVSTITLVAFESLAVLTVAPAMSADLRGLNLYGWVTGAFFLTTVVGAVLAGAAMDRTGAARPLLVGLLAFGVGLAVAATAVSMPVVIVGRGLQGLGAGAMTSINMATIGQMYPAEIRPKMFAVISTAWVVPSLGGPAVAALVTEQAGWRWVFGGLIPLVVLAGGVTVYAMRLAARRLAAGPTDLADGPPADELAGSGRAAAMVDIWPAEETGRTPLLRAVLVAVGAGLVLAGLTSRSLLGIPLVAAGLLAGLRPLSRLLPAGASRARAGAPAAVISRGLIAFVYFGAEAFLPLTITSHRHSTTGVAGIGVTAAAIIWTCGSWTQARLAVRHSARFLVTTGMGLMVVGIAGAGVTLLDSAVPLPVGLAFWSVAAYGIGLSYSPCMNVALNAAPPGRQGAASGSVSLADNLGTAFGTGLGGVAVAAGSSAGQGGHVDAAGQAASPTGLAVAFAISVAVGLVSIVVARRLPATHLAAGQPAEPGTVAG</sequence>
<feature type="transmembrane region" description="Helical" evidence="5">
    <location>
        <begin position="148"/>
        <end position="169"/>
    </location>
</feature>
<dbReference type="InterPro" id="IPR011701">
    <property type="entry name" value="MFS"/>
</dbReference>
<feature type="transmembrane region" description="Helical" evidence="5">
    <location>
        <begin position="90"/>
        <end position="113"/>
    </location>
</feature>
<keyword evidence="2 5" id="KW-0812">Transmembrane</keyword>
<feature type="domain" description="Major facilitator superfamily (MFS) profile" evidence="6">
    <location>
        <begin position="24"/>
        <end position="499"/>
    </location>
</feature>
<accession>E3J130</accession>
<feature type="transmembrane region" description="Helical" evidence="5">
    <location>
        <begin position="295"/>
        <end position="312"/>
    </location>
</feature>
<dbReference type="eggNOG" id="COG0477">
    <property type="taxonomic scope" value="Bacteria"/>
</dbReference>
<dbReference type="KEGG" id="fri:FraEuI1c_1135"/>
<dbReference type="InterPro" id="IPR036259">
    <property type="entry name" value="MFS_trans_sf"/>
</dbReference>
<evidence type="ECO:0000259" key="6">
    <source>
        <dbReference type="PROSITE" id="PS50850"/>
    </source>
</evidence>